<dbReference type="InterPro" id="IPR025202">
    <property type="entry name" value="PLD-like_dom"/>
</dbReference>
<evidence type="ECO:0000256" key="2">
    <source>
        <dbReference type="ARBA" id="ARBA00022692"/>
    </source>
</evidence>
<protein>
    <recommendedName>
        <fullName evidence="10">Mitochondrial cardiolipin hydrolase</fullName>
    </recommendedName>
</protein>
<dbReference type="PANTHER" id="PTHR43856:SF1">
    <property type="entry name" value="MITOCHONDRIAL CARDIOLIPIN HYDROLASE"/>
    <property type="match status" value="1"/>
</dbReference>
<dbReference type="SMART" id="SM00054">
    <property type="entry name" value="EFh"/>
    <property type="match status" value="2"/>
</dbReference>
<name>A0A1Q9CWF8_SYMMI</name>
<feature type="transmembrane region" description="Helical" evidence="13">
    <location>
        <begin position="982"/>
        <end position="1004"/>
    </location>
</feature>
<dbReference type="Pfam" id="PF00520">
    <property type="entry name" value="Ion_trans"/>
    <property type="match status" value="1"/>
</dbReference>
<keyword evidence="8 13" id="KW-0472">Membrane</keyword>
<dbReference type="PANTHER" id="PTHR43856">
    <property type="entry name" value="CARDIOLIPIN HYDROLASE"/>
    <property type="match status" value="1"/>
</dbReference>
<evidence type="ECO:0000256" key="11">
    <source>
        <dbReference type="SAM" id="Coils"/>
    </source>
</evidence>
<comment type="similarity">
    <text evidence="9">Belongs to the phospholipase D family. MitoPLD/Zucchini subfamily.</text>
</comment>
<dbReference type="CDD" id="cd00051">
    <property type="entry name" value="EFh"/>
    <property type="match status" value="1"/>
</dbReference>
<dbReference type="GO" id="GO:0016891">
    <property type="term" value="F:RNA endonuclease activity producing 5'-phosphomonoesters, hydrolytic mechanism"/>
    <property type="evidence" value="ECO:0007669"/>
    <property type="project" value="TreeGrafter"/>
</dbReference>
<keyword evidence="4" id="KW-0106">Calcium</keyword>
<dbReference type="Proteomes" id="UP000186817">
    <property type="component" value="Unassembled WGS sequence"/>
</dbReference>
<dbReference type="SUPFAM" id="SSF81324">
    <property type="entry name" value="Voltage-gated potassium channels"/>
    <property type="match status" value="1"/>
</dbReference>
<dbReference type="InterPro" id="IPR001736">
    <property type="entry name" value="PLipase_D/transphosphatidylase"/>
</dbReference>
<evidence type="ECO:0000256" key="1">
    <source>
        <dbReference type="ARBA" id="ARBA00004141"/>
    </source>
</evidence>
<feature type="transmembrane region" description="Helical" evidence="13">
    <location>
        <begin position="1161"/>
        <end position="1185"/>
    </location>
</feature>
<evidence type="ECO:0000259" key="14">
    <source>
        <dbReference type="PROSITE" id="PS50035"/>
    </source>
</evidence>
<dbReference type="InterPro" id="IPR027359">
    <property type="entry name" value="Volt_channel_dom_sf"/>
</dbReference>
<dbReference type="Gene3D" id="3.30.870.10">
    <property type="entry name" value="Endonuclease Chain A"/>
    <property type="match status" value="1"/>
</dbReference>
<dbReference type="SUPFAM" id="SSF56024">
    <property type="entry name" value="Phospholipase D/nuclease"/>
    <property type="match status" value="1"/>
</dbReference>
<keyword evidence="17" id="KW-1185">Reference proteome</keyword>
<dbReference type="SMART" id="SM00155">
    <property type="entry name" value="PLDc"/>
    <property type="match status" value="1"/>
</dbReference>
<comment type="caution">
    <text evidence="16">The sequence shown here is derived from an EMBL/GenBank/DDBJ whole genome shotgun (WGS) entry which is preliminary data.</text>
</comment>
<feature type="domain" description="EF-hand" evidence="15">
    <location>
        <begin position="1209"/>
        <end position="1244"/>
    </location>
</feature>
<evidence type="ECO:0000256" key="7">
    <source>
        <dbReference type="ARBA" id="ARBA00023098"/>
    </source>
</evidence>
<feature type="domain" description="EF-hand" evidence="15">
    <location>
        <begin position="1250"/>
        <end position="1285"/>
    </location>
</feature>
<dbReference type="GO" id="GO:0005216">
    <property type="term" value="F:monoatomic ion channel activity"/>
    <property type="evidence" value="ECO:0007669"/>
    <property type="project" value="InterPro"/>
</dbReference>
<evidence type="ECO:0000256" key="9">
    <source>
        <dbReference type="ARBA" id="ARBA00038012"/>
    </source>
</evidence>
<feature type="region of interest" description="Disordered" evidence="12">
    <location>
        <begin position="866"/>
        <end position="886"/>
    </location>
</feature>
<feature type="compositionally biased region" description="Basic and acidic residues" evidence="12">
    <location>
        <begin position="866"/>
        <end position="879"/>
    </location>
</feature>
<feature type="coiled-coil region" evidence="11">
    <location>
        <begin position="288"/>
        <end position="315"/>
    </location>
</feature>
<feature type="domain" description="PLD phosphodiesterase" evidence="14">
    <location>
        <begin position="206"/>
        <end position="232"/>
    </location>
</feature>
<accession>A0A1Q9CWF8</accession>
<dbReference type="OrthoDB" id="5205528at2759"/>
<comment type="subcellular location">
    <subcellularLocation>
        <location evidence="1">Membrane</location>
        <topology evidence="1">Multi-pass membrane protein</topology>
    </subcellularLocation>
</comment>
<evidence type="ECO:0000256" key="8">
    <source>
        <dbReference type="ARBA" id="ARBA00023136"/>
    </source>
</evidence>
<evidence type="ECO:0000256" key="6">
    <source>
        <dbReference type="ARBA" id="ARBA00022989"/>
    </source>
</evidence>
<dbReference type="GO" id="GO:0016020">
    <property type="term" value="C:membrane"/>
    <property type="evidence" value="ECO:0007669"/>
    <property type="project" value="UniProtKB-SubCell"/>
</dbReference>
<keyword evidence="6 13" id="KW-1133">Transmembrane helix</keyword>
<dbReference type="InterPro" id="IPR002048">
    <property type="entry name" value="EF_hand_dom"/>
</dbReference>
<dbReference type="InterPro" id="IPR051406">
    <property type="entry name" value="PLD_domain"/>
</dbReference>
<dbReference type="PROSITE" id="PS50222">
    <property type="entry name" value="EF_HAND_2"/>
    <property type="match status" value="2"/>
</dbReference>
<dbReference type="PROSITE" id="PS50035">
    <property type="entry name" value="PLD"/>
    <property type="match status" value="1"/>
</dbReference>
<evidence type="ECO:0000256" key="13">
    <source>
        <dbReference type="SAM" id="Phobius"/>
    </source>
</evidence>
<dbReference type="InterPro" id="IPR005821">
    <property type="entry name" value="Ion_trans_dom"/>
</dbReference>
<dbReference type="EMBL" id="LSRX01000871">
    <property type="protein sequence ID" value="OLP87260.1"/>
    <property type="molecule type" value="Genomic_DNA"/>
</dbReference>
<evidence type="ECO:0000313" key="16">
    <source>
        <dbReference type="EMBL" id="OLP87260.1"/>
    </source>
</evidence>
<dbReference type="PROSITE" id="PS00018">
    <property type="entry name" value="EF_HAND_1"/>
    <property type="match status" value="2"/>
</dbReference>
<feature type="transmembrane region" description="Helical" evidence="13">
    <location>
        <begin position="1086"/>
        <end position="1109"/>
    </location>
</feature>
<keyword evidence="2 13" id="KW-0812">Transmembrane</keyword>
<dbReference type="Gene3D" id="1.10.287.70">
    <property type="match status" value="1"/>
</dbReference>
<evidence type="ECO:0000256" key="3">
    <source>
        <dbReference type="ARBA" id="ARBA00022801"/>
    </source>
</evidence>
<dbReference type="Gene3D" id="1.10.238.10">
    <property type="entry name" value="EF-hand"/>
    <property type="match status" value="1"/>
</dbReference>
<organism evidence="16 17">
    <name type="scientific">Symbiodinium microadriaticum</name>
    <name type="common">Dinoflagellate</name>
    <name type="synonym">Zooxanthella microadriatica</name>
    <dbReference type="NCBI Taxonomy" id="2951"/>
    <lineage>
        <taxon>Eukaryota</taxon>
        <taxon>Sar</taxon>
        <taxon>Alveolata</taxon>
        <taxon>Dinophyceae</taxon>
        <taxon>Suessiales</taxon>
        <taxon>Symbiodiniaceae</taxon>
        <taxon>Symbiodinium</taxon>
    </lineage>
</organism>
<dbReference type="Pfam" id="PF13091">
    <property type="entry name" value="PLDc_2"/>
    <property type="match status" value="1"/>
</dbReference>
<dbReference type="GO" id="GO:0016042">
    <property type="term" value="P:lipid catabolic process"/>
    <property type="evidence" value="ECO:0007669"/>
    <property type="project" value="UniProtKB-KW"/>
</dbReference>
<dbReference type="Pfam" id="PF13202">
    <property type="entry name" value="EF-hand_5"/>
    <property type="match status" value="1"/>
</dbReference>
<keyword evidence="11" id="KW-0175">Coiled coil</keyword>
<keyword evidence="7" id="KW-0443">Lipid metabolism</keyword>
<dbReference type="SUPFAM" id="SSF47473">
    <property type="entry name" value="EF-hand"/>
    <property type="match status" value="1"/>
</dbReference>
<dbReference type="Gene3D" id="1.20.120.350">
    <property type="entry name" value="Voltage-gated potassium channels. Chain C"/>
    <property type="match status" value="1"/>
</dbReference>
<evidence type="ECO:0000256" key="4">
    <source>
        <dbReference type="ARBA" id="ARBA00022837"/>
    </source>
</evidence>
<evidence type="ECO:0000313" key="17">
    <source>
        <dbReference type="Proteomes" id="UP000186817"/>
    </source>
</evidence>
<sequence length="1332" mass="147725">MSPLDPPWSASPLCHTAGFWGTSWCLLQKTCGLVADVSVFALGQLAGSLDGASRTIISESLLEHLPEEFRPFFASLRDKAQLFCNDEHKAEIGFASAAWLSAVVLFIWHILHHLRQRYWRCPEVLFFPDKSGTHVRHICLLLRAARRKVWVAMFALTDDVLAGELLSAFRRGVDVKVIVDDEQCGMLGADAPKLLEAGVPVLIDSSPARMHHKIAIVDECVLTGSFNWTKQASTTNWENLCILRDPAVVAAFANEFQALWREFATRSQEMPASPTLPTRAAPGAPNKMEEGLEQLAEVRKQLKESSARIDGLRDLHREWQGTVESLLERVDTAFKNHENALELQLRELPDEPRESRHTEGFLMARCDVATQVALSAASKALRSSFGEWHFVRYAERVESLDACGFLHCKLFVEHGGLDANLAGDPLLERLPKQPCDLSPLDILEAVGSHPYSQDFAKYLLLADAVPTFLAAVLVELFSRLQASSLLVEGAASEDEPASRLLRVVQTLQRAFEKWQVGLMQIELQLFNKTPIAVFANMVCAIPPAEAARCGLAAWFVRLARQQLLDAVSSSTELFLTLQNSHRRIEFMTIVAAASHCGYATKALSMMFDSCMARNLDCVDCLCCMEAGGRCRAHFGGPQLRSVLSVFAKASPLLFAPLGHGKKAGMLKKVLKTALGGFRTKMDMNKGADVLGAAELLEFVLLNDGFNFFPARGLSEGELIEISNFQSKILDDAALGAGMEVHALIGDDLSPWKGQIVRGFLTATTPWHFKRSESKLPASERVEEHRKEIDGCRTRWVKAYLDGVVDVMTGHLGLSVVPAPVAGDMENMIVFPDSDIDDIRSVCREHPFLRSTLEAFLEDVLDMREESEEQGRRSITERDVGGATSDRGNKAVALHPLLKSRKSVLQHAPAGPLRKLLIELLPHSEANGAVMDSPISKAREMCARLVASSLFEFFSGFVILLNLVAIGVEAEMSLQDEMSQHSLWFSSIESIFLGIYCLEAGLQLFGRGCGVLQDLWFWMDVCLIAIGLLALWVVPAIVGGEDTSGFEKLLVVRGVRLLRLVRVLRMVRHFKIMWRLVYGLLTASQTILSTTALILVSLFIFACVAVELIAKDADLLEDTSTRDIVIGRFRGVGKAILTLTQFVTLDGLSDVWFPLIVKKPWLWTYFLPILVFISIGLLNLVTAALVENAMDNAAHSMEEERAMLKRKVRGALPVLIGIFQTIDTDHSGLITREEVSHVPIDILPPRVLEAVCVDNMEDIFDLLDVDDSGFLTQMEFVEGLLNLSLLDMPMWTLQNLRLLKLVNSRVSNIEQCCEWLVQSLPYGSYVERDAVSM</sequence>
<dbReference type="CDD" id="cd09171">
    <property type="entry name" value="PLDc_vPLD6_like"/>
    <property type="match status" value="1"/>
</dbReference>
<evidence type="ECO:0000256" key="12">
    <source>
        <dbReference type="SAM" id="MobiDB-lite"/>
    </source>
</evidence>
<dbReference type="InterPro" id="IPR011992">
    <property type="entry name" value="EF-hand-dom_pair"/>
</dbReference>
<dbReference type="GO" id="GO:0005509">
    <property type="term" value="F:calcium ion binding"/>
    <property type="evidence" value="ECO:0007669"/>
    <property type="project" value="InterPro"/>
</dbReference>
<keyword evidence="3 16" id="KW-0378">Hydrolase</keyword>
<evidence type="ECO:0000259" key="15">
    <source>
        <dbReference type="PROSITE" id="PS50222"/>
    </source>
</evidence>
<feature type="transmembrane region" description="Helical" evidence="13">
    <location>
        <begin position="944"/>
        <end position="967"/>
    </location>
</feature>
<evidence type="ECO:0000256" key="5">
    <source>
        <dbReference type="ARBA" id="ARBA00022963"/>
    </source>
</evidence>
<keyword evidence="5" id="KW-0442">Lipid degradation</keyword>
<evidence type="ECO:0000256" key="10">
    <source>
        <dbReference type="ARBA" id="ARBA00040549"/>
    </source>
</evidence>
<reference evidence="16 17" key="1">
    <citation type="submission" date="2016-02" db="EMBL/GenBank/DDBJ databases">
        <title>Genome analysis of coral dinoflagellate symbionts highlights evolutionary adaptations to a symbiotic lifestyle.</title>
        <authorList>
            <person name="Aranda M."/>
            <person name="Li Y."/>
            <person name="Liew Y.J."/>
            <person name="Baumgarten S."/>
            <person name="Simakov O."/>
            <person name="Wilson M."/>
            <person name="Piel J."/>
            <person name="Ashoor H."/>
            <person name="Bougouffa S."/>
            <person name="Bajic V.B."/>
            <person name="Ryu T."/>
            <person name="Ravasi T."/>
            <person name="Bayer T."/>
            <person name="Micklem G."/>
            <person name="Kim H."/>
            <person name="Bhak J."/>
            <person name="Lajeunesse T.C."/>
            <person name="Voolstra C.R."/>
        </authorList>
    </citation>
    <scope>NUCLEOTIDE SEQUENCE [LARGE SCALE GENOMIC DNA]</scope>
    <source>
        <strain evidence="16 17">CCMP2467</strain>
    </source>
</reference>
<proteinExistence type="inferred from homology"/>
<dbReference type="InterPro" id="IPR018247">
    <property type="entry name" value="EF_Hand_1_Ca_BS"/>
</dbReference>
<feature type="transmembrane region" description="Helical" evidence="13">
    <location>
        <begin position="1016"/>
        <end position="1037"/>
    </location>
</feature>
<gene>
    <name evidence="16" type="ORF">AK812_SmicGene31550</name>
</gene>